<dbReference type="AlphaFoldDB" id="A0A7E4UYE3"/>
<name>A0A7E4UYE3_PANRE</name>
<reference evidence="3" key="2">
    <citation type="submission" date="2020-10" db="UniProtKB">
        <authorList>
            <consortium name="WormBaseParasite"/>
        </authorList>
    </citation>
    <scope>IDENTIFICATION</scope>
</reference>
<organism evidence="2 3">
    <name type="scientific">Panagrellus redivivus</name>
    <name type="common">Microworm</name>
    <dbReference type="NCBI Taxonomy" id="6233"/>
    <lineage>
        <taxon>Eukaryota</taxon>
        <taxon>Metazoa</taxon>
        <taxon>Ecdysozoa</taxon>
        <taxon>Nematoda</taxon>
        <taxon>Chromadorea</taxon>
        <taxon>Rhabditida</taxon>
        <taxon>Tylenchina</taxon>
        <taxon>Panagrolaimomorpha</taxon>
        <taxon>Panagrolaimoidea</taxon>
        <taxon>Panagrolaimidae</taxon>
        <taxon>Panagrellus</taxon>
    </lineage>
</organism>
<evidence type="ECO:0000313" key="2">
    <source>
        <dbReference type="Proteomes" id="UP000492821"/>
    </source>
</evidence>
<feature type="region of interest" description="Disordered" evidence="1">
    <location>
        <begin position="1"/>
        <end position="27"/>
    </location>
</feature>
<dbReference type="WBParaSite" id="Pan_g13964.t1">
    <property type="protein sequence ID" value="Pan_g13964.t1"/>
    <property type="gene ID" value="Pan_g13964"/>
</dbReference>
<dbReference type="Proteomes" id="UP000492821">
    <property type="component" value="Unassembled WGS sequence"/>
</dbReference>
<keyword evidence="2" id="KW-1185">Reference proteome</keyword>
<sequence>MARRKNNRPTVDKQGHQGQRERDDLLVRSKRREEKSRRFDQFYWEATWLLRSVLLRSVLSGSRSCSLPFTALACLGRGVLGGLKA</sequence>
<proteinExistence type="predicted"/>
<accession>A0A7E4UYE3</accession>
<evidence type="ECO:0000256" key="1">
    <source>
        <dbReference type="SAM" id="MobiDB-lite"/>
    </source>
</evidence>
<protein>
    <submittedName>
        <fullName evidence="3">Uncharacterized protein</fullName>
    </submittedName>
</protein>
<evidence type="ECO:0000313" key="3">
    <source>
        <dbReference type="WBParaSite" id="Pan_g13964.t1"/>
    </source>
</evidence>
<reference evidence="2" key="1">
    <citation type="journal article" date="2013" name="Genetics">
        <title>The draft genome and transcriptome of Panagrellus redivivus are shaped by the harsh demands of a free-living lifestyle.</title>
        <authorList>
            <person name="Srinivasan J."/>
            <person name="Dillman A.R."/>
            <person name="Macchietto M.G."/>
            <person name="Heikkinen L."/>
            <person name="Lakso M."/>
            <person name="Fracchia K.M."/>
            <person name="Antoshechkin I."/>
            <person name="Mortazavi A."/>
            <person name="Wong G."/>
            <person name="Sternberg P.W."/>
        </authorList>
    </citation>
    <scope>NUCLEOTIDE SEQUENCE [LARGE SCALE GENOMIC DNA]</scope>
    <source>
        <strain evidence="2">MT8872</strain>
    </source>
</reference>
<feature type="compositionally biased region" description="Basic and acidic residues" evidence="1">
    <location>
        <begin position="10"/>
        <end position="27"/>
    </location>
</feature>